<evidence type="ECO:0000313" key="2">
    <source>
        <dbReference type="EMBL" id="GJH27908.1"/>
    </source>
</evidence>
<dbReference type="Proteomes" id="UP001055111">
    <property type="component" value="Unassembled WGS sequence"/>
</dbReference>
<keyword evidence="1" id="KW-0802">TPR repeat</keyword>
<dbReference type="AlphaFoldDB" id="A0AA37IEK4"/>
<feature type="repeat" description="TPR" evidence="1">
    <location>
        <begin position="172"/>
        <end position="205"/>
    </location>
</feature>
<dbReference type="Pfam" id="PF01075">
    <property type="entry name" value="Glyco_transf_9"/>
    <property type="match status" value="1"/>
</dbReference>
<protein>
    <submittedName>
        <fullName evidence="2">Tetratricopeptide repeat protein</fullName>
    </submittedName>
</protein>
<evidence type="ECO:0000256" key="1">
    <source>
        <dbReference type="PROSITE-ProRule" id="PRU00339"/>
    </source>
</evidence>
<dbReference type="InterPro" id="IPR019734">
    <property type="entry name" value="TPR_rpt"/>
</dbReference>
<proteinExistence type="predicted"/>
<dbReference type="SUPFAM" id="SSF53756">
    <property type="entry name" value="UDP-Glycosyltransferase/glycogen phosphorylase"/>
    <property type="match status" value="1"/>
</dbReference>
<accession>A0AA37IEK4</accession>
<feature type="repeat" description="TPR" evidence="1">
    <location>
        <begin position="104"/>
        <end position="137"/>
    </location>
</feature>
<dbReference type="PANTHER" id="PTHR44809">
    <property type="match status" value="1"/>
</dbReference>
<dbReference type="InterPro" id="IPR002201">
    <property type="entry name" value="Glyco_trans_9"/>
</dbReference>
<dbReference type="Pfam" id="PF13181">
    <property type="entry name" value="TPR_8"/>
    <property type="match status" value="1"/>
</dbReference>
<organism evidence="2 3">
    <name type="scientific">Caballeronia novacaledonica</name>
    <dbReference type="NCBI Taxonomy" id="1544861"/>
    <lineage>
        <taxon>Bacteria</taxon>
        <taxon>Pseudomonadati</taxon>
        <taxon>Pseudomonadota</taxon>
        <taxon>Betaproteobacteria</taxon>
        <taxon>Burkholderiales</taxon>
        <taxon>Burkholderiaceae</taxon>
        <taxon>Caballeronia</taxon>
    </lineage>
</organism>
<dbReference type="Gene3D" id="1.25.40.10">
    <property type="entry name" value="Tetratricopeptide repeat domain"/>
    <property type="match status" value="5"/>
</dbReference>
<dbReference type="InterPro" id="IPR011990">
    <property type="entry name" value="TPR-like_helical_dom_sf"/>
</dbReference>
<feature type="repeat" description="TPR" evidence="1">
    <location>
        <begin position="138"/>
        <end position="171"/>
    </location>
</feature>
<dbReference type="EMBL" id="BPUS01000013">
    <property type="protein sequence ID" value="GJH27908.1"/>
    <property type="molecule type" value="Genomic_DNA"/>
</dbReference>
<dbReference type="Gene3D" id="3.40.50.2000">
    <property type="entry name" value="Glycogen Phosphorylase B"/>
    <property type="match status" value="1"/>
</dbReference>
<dbReference type="GO" id="GO:0016757">
    <property type="term" value="F:glycosyltransferase activity"/>
    <property type="evidence" value="ECO:0007669"/>
    <property type="project" value="InterPro"/>
</dbReference>
<dbReference type="Pfam" id="PF13432">
    <property type="entry name" value="TPR_16"/>
    <property type="match status" value="1"/>
</dbReference>
<evidence type="ECO:0000313" key="3">
    <source>
        <dbReference type="Proteomes" id="UP001055111"/>
    </source>
</evidence>
<dbReference type="PANTHER" id="PTHR44809:SF1">
    <property type="entry name" value="PROTEIN O-MANNOSYL-TRANSFERASE TMTC1"/>
    <property type="match status" value="1"/>
</dbReference>
<feature type="repeat" description="TPR" evidence="1">
    <location>
        <begin position="70"/>
        <end position="103"/>
    </location>
</feature>
<dbReference type="InterPro" id="IPR052943">
    <property type="entry name" value="TMTC_O-mannosyl-trnsfr"/>
</dbReference>
<dbReference type="PROSITE" id="PS50005">
    <property type="entry name" value="TPR"/>
    <property type="match status" value="4"/>
</dbReference>
<dbReference type="RefSeq" id="WP_238214616.1">
    <property type="nucleotide sequence ID" value="NZ_BPUS01000013.1"/>
</dbReference>
<gene>
    <name evidence="2" type="ORF">CBA19CS42_25350</name>
</gene>
<dbReference type="SUPFAM" id="SSF48452">
    <property type="entry name" value="TPR-like"/>
    <property type="match status" value="2"/>
</dbReference>
<dbReference type="Pfam" id="PF13174">
    <property type="entry name" value="TPR_6"/>
    <property type="match status" value="1"/>
</dbReference>
<comment type="caution">
    <text evidence="2">The sequence shown here is derived from an EMBL/GenBank/DDBJ whole genome shotgun (WGS) entry which is preliminary data.</text>
</comment>
<reference evidence="2" key="1">
    <citation type="submission" date="2022-09" db="EMBL/GenBank/DDBJ databases">
        <title>Isolation and characterization of 3-chlorobenzoate degrading bacteria from soils in Shizuoka.</title>
        <authorList>
            <person name="Ifat A."/>
            <person name="Ogawa N."/>
            <person name="Kimbara K."/>
            <person name="Moriuchi R."/>
            <person name="Dohra H."/>
            <person name="Shintani M."/>
        </authorList>
    </citation>
    <scope>NUCLEOTIDE SEQUENCE</scope>
    <source>
        <strain evidence="2">19CS4-2</strain>
    </source>
</reference>
<sequence length="630" mass="70938">MFVDTYQRAAQLYSLTQHADALAVLSPLLDRPNADAEALNLAAACAYAMNRADLAQAYWQRAVDRHPGHAGVHNNLGNLYEQLKRLPEAETMYRRAIDLNADSAEAHYNLGNVLALQDRIVDAERSLRRALELRTDLAPAHYSLGKLLMKQARADEAQTHFRLAIDARPDWADAHFNLGNALAALQRRDEAERAYCAAIELNPRLTSAYQALAELLETDGREADLERVYRRLAEQLPELSAAHYNLGQVIYRMTAVAGLERIDEAEAAYRRAIEIQPDYTQAYIALGNLLKEHPGRAHEMLTTFRRAVEVDPNWAETRLNLAGGLLRVGAYAEAWPLMESRYDDDWAERPIRVPDLRFAQWRGEPLAGKSMLVIHEQGFGDSFQFCRYLPLLKSQGLSTLSVAWPQKDKLLASVEGVDACISDDALHTSPRHDYWCFMMSLPALLETRTIPDVTPYLAADEARIEYWRGRLPAQLPKVGIVAMAEPRESSFEARRWVGAQACMPLLGLPGVRFVNLQKAPFARAQIETLPPHLRPLDLMDDVEDFADTAAIIASLDLVISVDTSVAHLAGALGKPVWILLPSNPCWRWLIDGEDCVWYPKARLFRQTQPNQWDDVIARVADALAEWRDRN</sequence>
<dbReference type="SMART" id="SM00028">
    <property type="entry name" value="TPR"/>
    <property type="match status" value="7"/>
</dbReference>
<dbReference type="Pfam" id="PF13414">
    <property type="entry name" value="TPR_11"/>
    <property type="match status" value="1"/>
</dbReference>
<name>A0AA37IEK4_9BURK</name>